<organism evidence="3 4">
    <name type="scientific">Chlamydomonas reinhardtii</name>
    <name type="common">Chlamydomonas smithii</name>
    <dbReference type="NCBI Taxonomy" id="3055"/>
    <lineage>
        <taxon>Eukaryota</taxon>
        <taxon>Viridiplantae</taxon>
        <taxon>Chlorophyta</taxon>
        <taxon>core chlorophytes</taxon>
        <taxon>Chlorophyceae</taxon>
        <taxon>CS clade</taxon>
        <taxon>Chlamydomonadales</taxon>
        <taxon>Chlamydomonadaceae</taxon>
        <taxon>Chlamydomonas</taxon>
    </lineage>
</organism>
<proteinExistence type="predicted"/>
<evidence type="ECO:0000256" key="1">
    <source>
        <dbReference type="SAM" id="MobiDB-lite"/>
    </source>
</evidence>
<dbReference type="AlphaFoldDB" id="A0A2K3DJL3"/>
<feature type="transmembrane region" description="Helical" evidence="2">
    <location>
        <begin position="78"/>
        <end position="103"/>
    </location>
</feature>
<keyword evidence="4" id="KW-1185">Reference proteome</keyword>
<dbReference type="Proteomes" id="UP000006906">
    <property type="component" value="Chromosome 7"/>
</dbReference>
<dbReference type="PaxDb" id="3055-EDP05915"/>
<dbReference type="GeneID" id="5716240"/>
<dbReference type="ExpressionAtlas" id="A0A2K3DJL3">
    <property type="expression patterns" value="baseline and differential"/>
</dbReference>
<evidence type="ECO:0000256" key="2">
    <source>
        <dbReference type="SAM" id="Phobius"/>
    </source>
</evidence>
<accession>A0A2K3DJL3</accession>
<keyword evidence="2" id="KW-0472">Membrane</keyword>
<feature type="region of interest" description="Disordered" evidence="1">
    <location>
        <begin position="114"/>
        <end position="160"/>
    </location>
</feature>
<keyword evidence="2" id="KW-0812">Transmembrane</keyword>
<evidence type="ECO:0000313" key="4">
    <source>
        <dbReference type="Proteomes" id="UP000006906"/>
    </source>
</evidence>
<gene>
    <name evidence="3" type="ORF">CHLRE_07g326650v5</name>
</gene>
<dbReference type="RefSeq" id="XP_001690656.2">
    <property type="nucleotide sequence ID" value="XM_001690604.2"/>
</dbReference>
<feature type="compositionally biased region" description="Low complexity" evidence="1">
    <location>
        <begin position="1"/>
        <end position="12"/>
    </location>
</feature>
<sequence>MSEMMQLPQLQEQHQHQHGDVAGSGGGALSNNGILRSTEERGLTQALQVLLEREGRRLLRGYVGGTGGGSGSSGGFKWWIIVVIVSVVLGVSLIILLCWYLNLRHRAKHGSNMWDRRSSRVADGATNDAAAPPPPAMGMPTYPPNKGPYDGAPAAGPVPM</sequence>
<dbReference type="EMBL" id="CM008968">
    <property type="protein sequence ID" value="PNW80708.1"/>
    <property type="molecule type" value="Genomic_DNA"/>
</dbReference>
<dbReference type="InParanoid" id="A0A2K3DJL3"/>
<name>A0A2K3DJL3_CHLRE</name>
<feature type="region of interest" description="Disordered" evidence="1">
    <location>
        <begin position="1"/>
        <end position="23"/>
    </location>
</feature>
<evidence type="ECO:0000313" key="3">
    <source>
        <dbReference type="EMBL" id="PNW80708.1"/>
    </source>
</evidence>
<dbReference type="Gramene" id="PNW80708">
    <property type="protein sequence ID" value="PNW80708"/>
    <property type="gene ID" value="CHLRE_07g326650v5"/>
</dbReference>
<dbReference type="KEGG" id="cre:CHLRE_07g326650v5"/>
<reference evidence="3 4" key="1">
    <citation type="journal article" date="2007" name="Science">
        <title>The Chlamydomonas genome reveals the evolution of key animal and plant functions.</title>
        <authorList>
            <person name="Merchant S.S."/>
            <person name="Prochnik S.E."/>
            <person name="Vallon O."/>
            <person name="Harris E.H."/>
            <person name="Karpowicz S.J."/>
            <person name="Witman G.B."/>
            <person name="Terry A."/>
            <person name="Salamov A."/>
            <person name="Fritz-Laylin L.K."/>
            <person name="Marechal-Drouard L."/>
            <person name="Marshall W.F."/>
            <person name="Qu L.H."/>
            <person name="Nelson D.R."/>
            <person name="Sanderfoot A.A."/>
            <person name="Spalding M.H."/>
            <person name="Kapitonov V.V."/>
            <person name="Ren Q."/>
            <person name="Ferris P."/>
            <person name="Lindquist E."/>
            <person name="Shapiro H."/>
            <person name="Lucas S.M."/>
            <person name="Grimwood J."/>
            <person name="Schmutz J."/>
            <person name="Cardol P."/>
            <person name="Cerutti H."/>
            <person name="Chanfreau G."/>
            <person name="Chen C.L."/>
            <person name="Cognat V."/>
            <person name="Croft M.T."/>
            <person name="Dent R."/>
            <person name="Dutcher S."/>
            <person name="Fernandez E."/>
            <person name="Fukuzawa H."/>
            <person name="Gonzalez-Ballester D."/>
            <person name="Gonzalez-Halphen D."/>
            <person name="Hallmann A."/>
            <person name="Hanikenne M."/>
            <person name="Hippler M."/>
            <person name="Inwood W."/>
            <person name="Jabbari K."/>
            <person name="Kalanon M."/>
            <person name="Kuras R."/>
            <person name="Lefebvre P.A."/>
            <person name="Lemaire S.D."/>
            <person name="Lobanov A.V."/>
            <person name="Lohr M."/>
            <person name="Manuell A."/>
            <person name="Meier I."/>
            <person name="Mets L."/>
            <person name="Mittag M."/>
            <person name="Mittelmeier T."/>
            <person name="Moroney J.V."/>
            <person name="Moseley J."/>
            <person name="Napoli C."/>
            <person name="Nedelcu A.M."/>
            <person name="Niyogi K."/>
            <person name="Novoselov S.V."/>
            <person name="Paulsen I.T."/>
            <person name="Pazour G."/>
            <person name="Purton S."/>
            <person name="Ral J.P."/>
            <person name="Riano-Pachon D.M."/>
            <person name="Riekhof W."/>
            <person name="Rymarquis L."/>
            <person name="Schroda M."/>
            <person name="Stern D."/>
            <person name="Umen J."/>
            <person name="Willows R."/>
            <person name="Wilson N."/>
            <person name="Zimmer S.L."/>
            <person name="Allmer J."/>
            <person name="Balk J."/>
            <person name="Bisova K."/>
            <person name="Chen C.J."/>
            <person name="Elias M."/>
            <person name="Gendler K."/>
            <person name="Hauser C."/>
            <person name="Lamb M.R."/>
            <person name="Ledford H."/>
            <person name="Long J.C."/>
            <person name="Minagawa J."/>
            <person name="Page M.D."/>
            <person name="Pan J."/>
            <person name="Pootakham W."/>
            <person name="Roje S."/>
            <person name="Rose A."/>
            <person name="Stahlberg E."/>
            <person name="Terauchi A.M."/>
            <person name="Yang P."/>
            <person name="Ball S."/>
            <person name="Bowler C."/>
            <person name="Dieckmann C.L."/>
            <person name="Gladyshev V.N."/>
            <person name="Green P."/>
            <person name="Jorgensen R."/>
            <person name="Mayfield S."/>
            <person name="Mueller-Roeber B."/>
            <person name="Rajamani S."/>
            <person name="Sayre R.T."/>
            <person name="Brokstein P."/>
            <person name="Dubchak I."/>
            <person name="Goodstein D."/>
            <person name="Hornick L."/>
            <person name="Huang Y.W."/>
            <person name="Jhaveri J."/>
            <person name="Luo Y."/>
            <person name="Martinez D."/>
            <person name="Ngau W.C."/>
            <person name="Otillar B."/>
            <person name="Poliakov A."/>
            <person name="Porter A."/>
            <person name="Szajkowski L."/>
            <person name="Werner G."/>
            <person name="Zhou K."/>
            <person name="Grigoriev I.V."/>
            <person name="Rokhsar D.S."/>
            <person name="Grossman A.R."/>
        </authorList>
    </citation>
    <scope>NUCLEOTIDE SEQUENCE [LARGE SCALE GENOMIC DNA]</scope>
    <source>
        <strain evidence="4">CC-503</strain>
    </source>
</reference>
<keyword evidence="2" id="KW-1133">Transmembrane helix</keyword>
<feature type="compositionally biased region" description="Pro residues" evidence="1">
    <location>
        <begin position="131"/>
        <end position="146"/>
    </location>
</feature>
<protein>
    <submittedName>
        <fullName evidence="3">Uncharacterized protein</fullName>
    </submittedName>
</protein>